<keyword evidence="2" id="KW-1185">Reference proteome</keyword>
<evidence type="ECO:0000313" key="2">
    <source>
        <dbReference type="Proteomes" id="UP001164539"/>
    </source>
</evidence>
<organism evidence="1 2">
    <name type="scientific">Melia azedarach</name>
    <name type="common">Chinaberry tree</name>
    <dbReference type="NCBI Taxonomy" id="155640"/>
    <lineage>
        <taxon>Eukaryota</taxon>
        <taxon>Viridiplantae</taxon>
        <taxon>Streptophyta</taxon>
        <taxon>Embryophyta</taxon>
        <taxon>Tracheophyta</taxon>
        <taxon>Spermatophyta</taxon>
        <taxon>Magnoliopsida</taxon>
        <taxon>eudicotyledons</taxon>
        <taxon>Gunneridae</taxon>
        <taxon>Pentapetalae</taxon>
        <taxon>rosids</taxon>
        <taxon>malvids</taxon>
        <taxon>Sapindales</taxon>
        <taxon>Meliaceae</taxon>
        <taxon>Melia</taxon>
    </lineage>
</organism>
<comment type="caution">
    <text evidence="1">The sequence shown here is derived from an EMBL/GenBank/DDBJ whole genome shotgun (WGS) entry which is preliminary data.</text>
</comment>
<dbReference type="Proteomes" id="UP001164539">
    <property type="component" value="Chromosome 2"/>
</dbReference>
<evidence type="ECO:0000313" key="1">
    <source>
        <dbReference type="EMBL" id="KAJ4726542.1"/>
    </source>
</evidence>
<dbReference type="EMBL" id="CM051395">
    <property type="protein sequence ID" value="KAJ4726542.1"/>
    <property type="molecule type" value="Genomic_DNA"/>
</dbReference>
<accession>A0ACC1YTI6</accession>
<name>A0ACC1YTI6_MELAZ</name>
<sequence length="485" mass="55828">MKMAFTVTSKAFFLAFAIIFLAFSWMILNWVWLKPKKLEKLLRQQGFSGNSYRIFHGDMKDMYRMMKEARAKPINLSDDIAPRIMPFDHHIIQKYGRNSFIWKGTTPSINITDPKLIREVFFKNDIFQKSQRNLLGKLVVNGMVMYEGEQWHKVRKIANPAFYQDKLKDMLPKIYLSCNEILISKLLKSSAASKEESFELDVWPHIQTLTADVISRTAFGSSYEDGKKIFELISEQIDLFTEALQFFHIPGWRFLPTRTSRKMKENHNEMREIIRGIINKRGQALKVGKSSSNIDDLLGLLMESNHKQIQEKEIGMSIEEVIEECKLFYIAGQETTASLLLKLVSMILHEVLRLYSPSAFLSRTITKNTKLGELILPHGVLISLPIILVHHDEEYWGKDAKEFNPDRFSEGISKASKNHDVSFFPFGGGPRICVGQNFALFEVKLALSMILQNFSFHLSPTYVHAPARGLTLYPQYGAPLILHKI</sequence>
<proteinExistence type="predicted"/>
<protein>
    <submittedName>
        <fullName evidence="1">Cytochrome P450</fullName>
    </submittedName>
</protein>
<reference evidence="1 2" key="1">
    <citation type="journal article" date="2023" name="Science">
        <title>Complex scaffold remodeling in plant triterpene biosynthesis.</title>
        <authorList>
            <person name="De La Pena R."/>
            <person name="Hodgson H."/>
            <person name="Liu J.C."/>
            <person name="Stephenson M.J."/>
            <person name="Martin A.C."/>
            <person name="Owen C."/>
            <person name="Harkess A."/>
            <person name="Leebens-Mack J."/>
            <person name="Jimenez L.E."/>
            <person name="Osbourn A."/>
            <person name="Sattely E.S."/>
        </authorList>
    </citation>
    <scope>NUCLEOTIDE SEQUENCE [LARGE SCALE GENOMIC DNA]</scope>
    <source>
        <strain evidence="2">cv. JPN11</strain>
        <tissue evidence="1">Leaf</tissue>
    </source>
</reference>
<gene>
    <name evidence="1" type="ORF">OWV82_005233</name>
</gene>